<feature type="transmembrane region" description="Helical" evidence="1">
    <location>
        <begin position="14"/>
        <end position="36"/>
    </location>
</feature>
<keyword evidence="1" id="KW-0812">Transmembrane</keyword>
<comment type="caution">
    <text evidence="2">The sequence shown here is derived from an EMBL/GenBank/DDBJ whole genome shotgun (WGS) entry which is preliminary data.</text>
</comment>
<evidence type="ECO:0000256" key="1">
    <source>
        <dbReference type="SAM" id="Phobius"/>
    </source>
</evidence>
<organism evidence="2 3">
    <name type="scientific">Leptolyngbya foveolarum</name>
    <dbReference type="NCBI Taxonomy" id="47253"/>
    <lineage>
        <taxon>Bacteria</taxon>
        <taxon>Bacillati</taxon>
        <taxon>Cyanobacteriota</taxon>
        <taxon>Cyanophyceae</taxon>
        <taxon>Leptolyngbyales</taxon>
        <taxon>Leptolyngbyaceae</taxon>
        <taxon>Leptolyngbya group</taxon>
        <taxon>Leptolyngbya</taxon>
    </lineage>
</organism>
<dbReference type="AlphaFoldDB" id="A0A2W4URW9"/>
<dbReference type="Proteomes" id="UP000249354">
    <property type="component" value="Unassembled WGS sequence"/>
</dbReference>
<protein>
    <submittedName>
        <fullName evidence="2">Uncharacterized protein</fullName>
    </submittedName>
</protein>
<keyword evidence="1" id="KW-1133">Transmembrane helix</keyword>
<reference evidence="3" key="1">
    <citation type="submission" date="2018-04" db="EMBL/GenBank/DDBJ databases">
        <authorList>
            <person name="Cornet L."/>
        </authorList>
    </citation>
    <scope>NUCLEOTIDE SEQUENCE [LARGE SCALE GENOMIC DNA]</scope>
</reference>
<sequence length="72" mass="7692">MNYNISNRADEQSAVGNAIAGLFVAGVMFVLGYTVVRVSLAERVMTPVAADADIEMVVPHEATLWAGFGTEF</sequence>
<evidence type="ECO:0000313" key="3">
    <source>
        <dbReference type="Proteomes" id="UP000249354"/>
    </source>
</evidence>
<reference evidence="2 3" key="2">
    <citation type="submission" date="2018-06" db="EMBL/GenBank/DDBJ databases">
        <title>Metagenomic assembly of (sub)arctic Cyanobacteria and their associated microbiome from non-axenic cultures.</title>
        <authorList>
            <person name="Baurain D."/>
        </authorList>
    </citation>
    <scope>NUCLEOTIDE SEQUENCE [LARGE SCALE GENOMIC DNA]</scope>
    <source>
        <strain evidence="2">ULC129bin1</strain>
    </source>
</reference>
<name>A0A2W4URW9_9CYAN</name>
<dbReference type="EMBL" id="QBMC01000006">
    <property type="protein sequence ID" value="PZO22874.1"/>
    <property type="molecule type" value="Genomic_DNA"/>
</dbReference>
<keyword evidence="1" id="KW-0472">Membrane</keyword>
<gene>
    <name evidence="2" type="ORF">DCF25_01865</name>
</gene>
<accession>A0A2W4URW9</accession>
<proteinExistence type="predicted"/>
<evidence type="ECO:0000313" key="2">
    <source>
        <dbReference type="EMBL" id="PZO22874.1"/>
    </source>
</evidence>